<sequence>MRMQISVFSQTLQDLSLKKNEPKSNSPSLCKHWVLVKSFGISISRRLRVTLYPLFITPLIVRLQGKDDCQRHAQSSP</sequence>
<organism evidence="1">
    <name type="scientific">gut metagenome</name>
    <dbReference type="NCBI Taxonomy" id="749906"/>
    <lineage>
        <taxon>unclassified sequences</taxon>
        <taxon>metagenomes</taxon>
        <taxon>organismal metagenomes</taxon>
    </lineage>
</organism>
<comment type="caution">
    <text evidence="1">The sequence shown here is derived from an EMBL/GenBank/DDBJ whole genome shotgun (WGS) entry which is preliminary data.</text>
</comment>
<name>J9H399_9ZZZZ</name>
<protein>
    <submittedName>
        <fullName evidence="1">Uncharacterized protein</fullName>
    </submittedName>
</protein>
<proteinExistence type="predicted"/>
<accession>J9H399</accession>
<reference evidence="1" key="1">
    <citation type="journal article" date="2012" name="PLoS ONE">
        <title>Gene sets for utilization of primary and secondary nutrition supplies in the distal gut of endangered iberian lynx.</title>
        <authorList>
            <person name="Alcaide M."/>
            <person name="Messina E."/>
            <person name="Richter M."/>
            <person name="Bargiela R."/>
            <person name="Peplies J."/>
            <person name="Huws S.A."/>
            <person name="Newbold C.J."/>
            <person name="Golyshin P.N."/>
            <person name="Simon M.A."/>
            <person name="Lopez G."/>
            <person name="Yakimov M.M."/>
            <person name="Ferrer M."/>
        </authorList>
    </citation>
    <scope>NUCLEOTIDE SEQUENCE</scope>
</reference>
<evidence type="ECO:0000313" key="1">
    <source>
        <dbReference type="EMBL" id="EJX08080.1"/>
    </source>
</evidence>
<dbReference type="AlphaFoldDB" id="J9H399"/>
<gene>
    <name evidence="1" type="ORF">EVA_03812</name>
</gene>
<dbReference type="EMBL" id="AMCI01000711">
    <property type="protein sequence ID" value="EJX08080.1"/>
    <property type="molecule type" value="Genomic_DNA"/>
</dbReference>